<sequence>MGATVAGPGTIFNNGPISTKTFNWDTTLVPDGEYIIKLEARDKAGNKLPNQMPVVTDPEVLGDSVDWITVTVDNDAPVAPEIVFPNTEQYFNTQPILNDWLGVTDDSGIAYYRIEYIYDDNHDFSGKPYRTTTDTQRNHMPGLWEQGGVKFRVQAFDNAGNEGDWSGWRHYFYDATNPSAPLGLSFETIGGEALACDSFTNEYEIITKWLSSTDNLGVSSYEYRSFNPPTGWIYNGGNIGNVLYRRGAFTVGEGTYGFAVRAKDFANNYSDWTALDLDGSCKITYDISLPLVDITAPTDLISGSVDVKATFNDLNPLEYTYSITNTTTSDKVALDTVTSGEFADTAIYAWDTTLSDDGEYDIFFKGIDKAGNYSESTETVTVDNEKPEASVLGTLSFTVGSTTPRFITLSDNHELDSMCYTFDGSYSMCYTFDGSYSCSPISGTSYLWNVSSLINSLGVGSSTFSYYVVDEAGNQSDFDISTVGDLPYSSNITVSLASLSQQVLGTNDTNSNRLFARTIVTDEGEPEGDTTTEDTEELLLVDIQENEDDNGEVLAEEDQQDEKEVFPWWGYLLIAALLSFIIFILSRRRKESKDI</sequence>
<feature type="transmembrane region" description="Helical" evidence="1">
    <location>
        <begin position="568"/>
        <end position="586"/>
    </location>
</feature>
<keyword evidence="1" id="KW-1133">Transmembrane helix</keyword>
<keyword evidence="1" id="KW-0472">Membrane</keyword>
<dbReference type="SUPFAM" id="SSF49265">
    <property type="entry name" value="Fibronectin type III"/>
    <property type="match status" value="1"/>
</dbReference>
<evidence type="ECO:0000256" key="1">
    <source>
        <dbReference type="SAM" id="Phobius"/>
    </source>
</evidence>
<dbReference type="AlphaFoldDB" id="A0A0G0CP28"/>
<dbReference type="Gene3D" id="2.60.40.10">
    <property type="entry name" value="Immunoglobulins"/>
    <property type="match status" value="1"/>
</dbReference>
<keyword evidence="1" id="KW-0812">Transmembrane</keyword>
<dbReference type="Proteomes" id="UP000034816">
    <property type="component" value="Unassembled WGS sequence"/>
</dbReference>
<dbReference type="InterPro" id="IPR013783">
    <property type="entry name" value="Ig-like_fold"/>
</dbReference>
<reference evidence="2 3" key="1">
    <citation type="journal article" date="2015" name="Nature">
        <title>rRNA introns, odd ribosomes, and small enigmatic genomes across a large radiation of phyla.</title>
        <authorList>
            <person name="Brown C.T."/>
            <person name="Hug L.A."/>
            <person name="Thomas B.C."/>
            <person name="Sharon I."/>
            <person name="Castelle C.J."/>
            <person name="Singh A."/>
            <person name="Wilkins M.J."/>
            <person name="Williams K.H."/>
            <person name="Banfield J.F."/>
        </authorList>
    </citation>
    <scope>NUCLEOTIDE SEQUENCE [LARGE SCALE GENOMIC DNA]</scope>
</reference>
<gene>
    <name evidence="2" type="ORF">UR73_C0006G0004</name>
</gene>
<organism evidence="2 3">
    <name type="scientific">candidate division WS6 bacterium GW2011_GWF1_35_23</name>
    <dbReference type="NCBI Taxonomy" id="1619097"/>
    <lineage>
        <taxon>Bacteria</taxon>
        <taxon>Candidatus Dojkabacteria</taxon>
    </lineage>
</organism>
<proteinExistence type="predicted"/>
<accession>A0A0G0CP28</accession>
<protein>
    <recommendedName>
        <fullName evidence="4">Ig-like domain-containing protein</fullName>
    </recommendedName>
</protein>
<name>A0A0G0CP28_9BACT</name>
<evidence type="ECO:0008006" key="4">
    <source>
        <dbReference type="Google" id="ProtNLM"/>
    </source>
</evidence>
<evidence type="ECO:0000313" key="3">
    <source>
        <dbReference type="Proteomes" id="UP000034816"/>
    </source>
</evidence>
<dbReference type="EMBL" id="LBQH01000006">
    <property type="protein sequence ID" value="KKP77976.1"/>
    <property type="molecule type" value="Genomic_DNA"/>
</dbReference>
<dbReference type="InterPro" id="IPR036116">
    <property type="entry name" value="FN3_sf"/>
</dbReference>
<comment type="caution">
    <text evidence="2">The sequence shown here is derived from an EMBL/GenBank/DDBJ whole genome shotgun (WGS) entry which is preliminary data.</text>
</comment>
<evidence type="ECO:0000313" key="2">
    <source>
        <dbReference type="EMBL" id="KKP77976.1"/>
    </source>
</evidence>